<proteinExistence type="predicted"/>
<evidence type="ECO:0000256" key="1">
    <source>
        <dbReference type="SAM" id="MobiDB-lite"/>
    </source>
</evidence>
<name>A0A7M5TYH1_9CNID</name>
<protein>
    <submittedName>
        <fullName evidence="2">Uncharacterized protein</fullName>
    </submittedName>
</protein>
<dbReference type="RefSeq" id="XP_066926391.1">
    <property type="nucleotide sequence ID" value="XM_067070290.1"/>
</dbReference>
<organism evidence="2 3">
    <name type="scientific">Clytia hemisphaerica</name>
    <dbReference type="NCBI Taxonomy" id="252671"/>
    <lineage>
        <taxon>Eukaryota</taxon>
        <taxon>Metazoa</taxon>
        <taxon>Cnidaria</taxon>
        <taxon>Hydrozoa</taxon>
        <taxon>Hydroidolina</taxon>
        <taxon>Leptothecata</taxon>
        <taxon>Obeliida</taxon>
        <taxon>Clytiidae</taxon>
        <taxon>Clytia</taxon>
    </lineage>
</organism>
<dbReference type="AlphaFoldDB" id="A0A7M5TYH1"/>
<accession>A0A7M5TYH1</accession>
<reference evidence="2" key="1">
    <citation type="submission" date="2021-01" db="UniProtKB">
        <authorList>
            <consortium name="EnsemblMetazoa"/>
        </authorList>
    </citation>
    <scope>IDENTIFICATION</scope>
</reference>
<dbReference type="GeneID" id="136813801"/>
<feature type="compositionally biased region" description="Basic and acidic residues" evidence="1">
    <location>
        <begin position="73"/>
        <end position="82"/>
    </location>
</feature>
<keyword evidence="3" id="KW-1185">Reference proteome</keyword>
<feature type="compositionally biased region" description="Polar residues" evidence="1">
    <location>
        <begin position="83"/>
        <end position="104"/>
    </location>
</feature>
<dbReference type="EnsemblMetazoa" id="CLYHEMT003516.1">
    <property type="protein sequence ID" value="CLYHEMP003516.1"/>
    <property type="gene ID" value="CLYHEMG003516"/>
</dbReference>
<feature type="region of interest" description="Disordered" evidence="1">
    <location>
        <begin position="73"/>
        <end position="152"/>
    </location>
</feature>
<dbReference type="Proteomes" id="UP000594262">
    <property type="component" value="Unplaced"/>
</dbReference>
<evidence type="ECO:0000313" key="2">
    <source>
        <dbReference type="EnsemblMetazoa" id="CLYHEMP003516.1"/>
    </source>
</evidence>
<sequence length="169" mass="19002">MAEEREYTLICENGDDLVERTIKSSNMNIEIIGLAFKLVPSSIYLVERYGSNKTEFPSKVDGTFKLRENETTHFTVEGEKKNSNSTGASNQLPGLPTPFQQQLSEPFRRVGGRNSLPGRFSVSSTSTSRQRKRTQDYVKVTASKRNNGKKKFQARKIVHNTLVSKTNAP</sequence>
<evidence type="ECO:0000313" key="3">
    <source>
        <dbReference type="Proteomes" id="UP000594262"/>
    </source>
</evidence>